<gene>
    <name evidence="2" type="ORF">T552_04200</name>
</gene>
<dbReference type="VEuPathDB" id="FungiDB:T552_04200"/>
<comment type="caution">
    <text evidence="2">The sequence shown here is derived from an EMBL/GenBank/DDBJ whole genome shotgun (WGS) entry which is preliminary data.</text>
</comment>
<reference evidence="3" key="1">
    <citation type="journal article" date="2016" name="Nat. Commun.">
        <title>Genome analysis of three Pneumocystis species reveals adaptation mechanisms to life exclusively in mammalian hosts.</title>
        <authorList>
            <person name="Ma L."/>
            <person name="Chen Z."/>
            <person name="Huang D.W."/>
            <person name="Kutty G."/>
            <person name="Ishihara M."/>
            <person name="Wang H."/>
            <person name="Abouelleil A."/>
            <person name="Bishop L."/>
            <person name="Davey E."/>
            <person name="Deng R."/>
            <person name="Deng X."/>
            <person name="Fan L."/>
            <person name="Fantoni G."/>
            <person name="Fitzgerald M."/>
            <person name="Gogineni E."/>
            <person name="Goldberg J.M."/>
            <person name="Handley G."/>
            <person name="Hu X."/>
            <person name="Huber C."/>
            <person name="Jiao X."/>
            <person name="Jones K."/>
            <person name="Levin J.Z."/>
            <person name="Liu Y."/>
            <person name="Macdonald P."/>
            <person name="Melnikov A."/>
            <person name="Raley C."/>
            <person name="Sassi M."/>
            <person name="Sherman B.T."/>
            <person name="Song X."/>
            <person name="Sykes S."/>
            <person name="Tran B."/>
            <person name="Walsh L."/>
            <person name="Xia Y."/>
            <person name="Yang J."/>
            <person name="Young S."/>
            <person name="Zeng Q."/>
            <person name="Zheng X."/>
            <person name="Stephens R."/>
            <person name="Nusbaum C."/>
            <person name="Birren B.W."/>
            <person name="Azadi P."/>
            <person name="Lempicki R.A."/>
            <person name="Cuomo C.A."/>
            <person name="Kovacs J.A."/>
        </authorList>
    </citation>
    <scope>NUCLEOTIDE SEQUENCE [LARGE SCALE GENOMIC DNA]</scope>
    <source>
        <strain evidence="3">B80</strain>
    </source>
</reference>
<dbReference type="Proteomes" id="UP000054454">
    <property type="component" value="Unassembled WGS sequence"/>
</dbReference>
<dbReference type="AlphaFoldDB" id="A0A0W4ZBX3"/>
<sequence>MLNKNMLKLYNLTKINIIQLYITFFITITLVISYVYVYIKLYILNQFYELLLNAKFILLHIILNFGIIKILYIIHQIIYFLLK</sequence>
<name>A0A0W4ZBX3_PNEC8</name>
<accession>A0A0W4ZBX3</accession>
<dbReference type="RefSeq" id="XP_018224463.1">
    <property type="nucleotide sequence ID" value="XM_018372251.1"/>
</dbReference>
<keyword evidence="1" id="KW-0812">Transmembrane</keyword>
<keyword evidence="1" id="KW-1133">Transmembrane helix</keyword>
<keyword evidence="3" id="KW-1185">Reference proteome</keyword>
<evidence type="ECO:0000313" key="3">
    <source>
        <dbReference type="Proteomes" id="UP000054454"/>
    </source>
</evidence>
<evidence type="ECO:0000313" key="2">
    <source>
        <dbReference type="EMBL" id="KTW25883.1"/>
    </source>
</evidence>
<organism evidence="2 3">
    <name type="scientific">Pneumocystis carinii (strain B80)</name>
    <name type="common">Rat pneumocystis pneumonia agent</name>
    <name type="synonym">Pneumocystis carinii f. sp. carinii</name>
    <dbReference type="NCBI Taxonomy" id="1408658"/>
    <lineage>
        <taxon>Eukaryota</taxon>
        <taxon>Fungi</taxon>
        <taxon>Dikarya</taxon>
        <taxon>Ascomycota</taxon>
        <taxon>Taphrinomycotina</taxon>
        <taxon>Pneumocystomycetes</taxon>
        <taxon>Pneumocystaceae</taxon>
        <taxon>Pneumocystis</taxon>
    </lineage>
</organism>
<keyword evidence="1" id="KW-0472">Membrane</keyword>
<protein>
    <submittedName>
        <fullName evidence="2">Uncharacterized protein</fullName>
    </submittedName>
</protein>
<dbReference type="GeneID" id="28938454"/>
<feature type="transmembrane region" description="Helical" evidence="1">
    <location>
        <begin position="20"/>
        <end position="39"/>
    </location>
</feature>
<dbReference type="EMBL" id="LFVZ01000015">
    <property type="protein sequence ID" value="KTW25883.1"/>
    <property type="molecule type" value="Genomic_DNA"/>
</dbReference>
<evidence type="ECO:0000256" key="1">
    <source>
        <dbReference type="SAM" id="Phobius"/>
    </source>
</evidence>
<proteinExistence type="predicted"/>
<feature type="transmembrane region" description="Helical" evidence="1">
    <location>
        <begin position="59"/>
        <end position="82"/>
    </location>
</feature>